<reference evidence="1" key="1">
    <citation type="journal article" date="2021" name="PeerJ">
        <title>Extensive microbial diversity within the chicken gut microbiome revealed by metagenomics and culture.</title>
        <authorList>
            <person name="Gilroy R."/>
            <person name="Ravi A."/>
            <person name="Getino M."/>
            <person name="Pursley I."/>
            <person name="Horton D.L."/>
            <person name="Alikhan N.F."/>
            <person name="Baker D."/>
            <person name="Gharbi K."/>
            <person name="Hall N."/>
            <person name="Watson M."/>
            <person name="Adriaenssens E.M."/>
            <person name="Foster-Nyarko E."/>
            <person name="Jarju S."/>
            <person name="Secka A."/>
            <person name="Antonio M."/>
            <person name="Oren A."/>
            <person name="Chaudhuri R.R."/>
            <person name="La Ragione R."/>
            <person name="Hildebrand F."/>
            <person name="Pallen M.J."/>
        </authorList>
    </citation>
    <scope>NUCLEOTIDE SEQUENCE</scope>
    <source>
        <strain evidence="1">ChiHjej9B8-1298</strain>
    </source>
</reference>
<gene>
    <name evidence="1" type="ORF">H9814_07965</name>
</gene>
<sequence>MDLRYNIDLNESQDFVFKDWMNMLDKFHQEVNASIDIIHQHKQEIQEMKKEIYDRISEGCYLYDDTRIVISAPEIIIGNVDKSGQLKPGGNKIILRGNQINLEGAGEDGTIQTKATHINLRAIDPGVDGMEGIVHDSARIDMQARSIGIDSNQSSGAYTRDLGENSINGISIHSDGQLKIDASISHKEWTEGIQQKIKEADTAITPLQVKAAELKGKLQAQVTDMEKLLKQDFSLSESDEVTSANMAALDALHLRVTDASIAFFHQIDAYLATLSSLAEQLRYKKALAEAKRTDTTEAFKKSATGAHLILNGERTELNSTDGDRQIHTTENTQITLNSKNITIKSETENNSNIKDGDITLNAEHITIWTNDCQTDANGNKDIPTNGSLTLNSKQITIAAVDYEQKENADVTEKSLTNDGKIQIRAEDISIDGTDTEGKAVSNTVINSKIIVLASADLNKEEGKINKFADDGSIEIDAANIFIGSNTEEFKTELVQIAATEIAGQAKTKAEFAQGEKGTTLKLADDKAILATTQENSIYGKKITFNGESSFNGKMTAGTINVKSLDVSNKLTAPNLEAGTAATPKESASTYSEKLELKEQILEKLKFTQGNKNQEK</sequence>
<evidence type="ECO:0000313" key="1">
    <source>
        <dbReference type="EMBL" id="HIZ33455.1"/>
    </source>
</evidence>
<protein>
    <submittedName>
        <fullName evidence="1">Uncharacterized protein</fullName>
    </submittedName>
</protein>
<comment type="caution">
    <text evidence="1">The sequence shown here is derived from an EMBL/GenBank/DDBJ whole genome shotgun (WGS) entry which is preliminary data.</text>
</comment>
<organism evidence="1 2">
    <name type="scientific">Candidatus Bacteroides merdigallinarum</name>
    <dbReference type="NCBI Taxonomy" id="2838473"/>
    <lineage>
        <taxon>Bacteria</taxon>
        <taxon>Pseudomonadati</taxon>
        <taxon>Bacteroidota</taxon>
        <taxon>Bacteroidia</taxon>
        <taxon>Bacteroidales</taxon>
        <taxon>Bacteroidaceae</taxon>
        <taxon>Bacteroides</taxon>
    </lineage>
</organism>
<name>A0A9D2J1G0_9BACE</name>
<proteinExistence type="predicted"/>
<dbReference type="AlphaFoldDB" id="A0A9D2J1G0"/>
<dbReference type="EMBL" id="DXBX01000062">
    <property type="protein sequence ID" value="HIZ33455.1"/>
    <property type="molecule type" value="Genomic_DNA"/>
</dbReference>
<accession>A0A9D2J1G0</accession>
<evidence type="ECO:0000313" key="2">
    <source>
        <dbReference type="Proteomes" id="UP000824028"/>
    </source>
</evidence>
<reference evidence="1" key="2">
    <citation type="submission" date="2021-04" db="EMBL/GenBank/DDBJ databases">
        <authorList>
            <person name="Gilroy R."/>
        </authorList>
    </citation>
    <scope>NUCLEOTIDE SEQUENCE</scope>
    <source>
        <strain evidence="1">ChiHjej9B8-1298</strain>
    </source>
</reference>
<dbReference type="Proteomes" id="UP000824028">
    <property type="component" value="Unassembled WGS sequence"/>
</dbReference>